<feature type="compositionally biased region" description="Low complexity" evidence="5">
    <location>
        <begin position="167"/>
        <end position="189"/>
    </location>
</feature>
<dbReference type="AlphaFoldDB" id="B4D7X8"/>
<feature type="compositionally biased region" description="Low complexity" evidence="5">
    <location>
        <begin position="137"/>
        <end position="157"/>
    </location>
</feature>
<dbReference type="SUPFAM" id="SSF46785">
    <property type="entry name" value="Winged helix' DNA-binding domain"/>
    <property type="match status" value="1"/>
</dbReference>
<evidence type="ECO:0000313" key="7">
    <source>
        <dbReference type="Proteomes" id="UP000005824"/>
    </source>
</evidence>
<sequence length="231" mass="24309">MNGWTLVSDPSCAPWVRQLYPEAKPTRLSGPQLETLAIVAYRQPVTRADIEAVRGVAVDGVMQVLLDRGLVKIAGRAEVPGRPLLYSTTAYFLDHFGLKTTDDLPNAGELKRVVLPKAEVPEEKAKPAEGGEKPAEAAEQPAEASGEIPAEAAAEPPAEAPAEHAVEASAEPEAAAIEEPASGAEISAETDSSELQHAEHAEPEPEHPEPAPTAETPVAEPESPAEPPAHE</sequence>
<evidence type="ECO:0000313" key="6">
    <source>
        <dbReference type="EMBL" id="EDY17501.1"/>
    </source>
</evidence>
<feature type="compositionally biased region" description="Low complexity" evidence="5">
    <location>
        <begin position="212"/>
        <end position="222"/>
    </location>
</feature>
<dbReference type="InterPro" id="IPR036388">
    <property type="entry name" value="WH-like_DNA-bd_sf"/>
</dbReference>
<comment type="caution">
    <text evidence="6">The sequence shown here is derived from an EMBL/GenBank/DDBJ whole genome shotgun (WGS) entry which is preliminary data.</text>
</comment>
<keyword evidence="2" id="KW-0132">Cell division</keyword>
<dbReference type="InParanoid" id="B4D7X8"/>
<keyword evidence="7" id="KW-1185">Reference proteome</keyword>
<dbReference type="Gene3D" id="1.10.10.10">
    <property type="entry name" value="Winged helix-like DNA-binding domain superfamily/Winged helix DNA-binding domain"/>
    <property type="match status" value="1"/>
</dbReference>
<dbReference type="Proteomes" id="UP000005824">
    <property type="component" value="Unassembled WGS sequence"/>
</dbReference>
<feature type="compositionally biased region" description="Basic and acidic residues" evidence="5">
    <location>
        <begin position="121"/>
        <end position="136"/>
    </location>
</feature>
<accession>B4D7X8</accession>
<keyword evidence="3" id="KW-0159">Chromosome partition</keyword>
<evidence type="ECO:0000256" key="5">
    <source>
        <dbReference type="SAM" id="MobiDB-lite"/>
    </source>
</evidence>
<organism evidence="6 7">
    <name type="scientific">Chthoniobacter flavus Ellin428</name>
    <dbReference type="NCBI Taxonomy" id="497964"/>
    <lineage>
        <taxon>Bacteria</taxon>
        <taxon>Pseudomonadati</taxon>
        <taxon>Verrucomicrobiota</taxon>
        <taxon>Spartobacteria</taxon>
        <taxon>Chthoniobacterales</taxon>
        <taxon>Chthoniobacteraceae</taxon>
        <taxon>Chthoniobacter</taxon>
    </lineage>
</organism>
<dbReference type="eggNOG" id="COG1386">
    <property type="taxonomic scope" value="Bacteria"/>
</dbReference>
<dbReference type="GO" id="GO:0051304">
    <property type="term" value="P:chromosome separation"/>
    <property type="evidence" value="ECO:0007669"/>
    <property type="project" value="InterPro"/>
</dbReference>
<keyword evidence="1" id="KW-0963">Cytoplasm</keyword>
<feature type="compositionally biased region" description="Basic and acidic residues" evidence="5">
    <location>
        <begin position="194"/>
        <end position="209"/>
    </location>
</feature>
<evidence type="ECO:0000256" key="1">
    <source>
        <dbReference type="ARBA" id="ARBA00022490"/>
    </source>
</evidence>
<name>B4D7X8_9BACT</name>
<dbReference type="RefSeq" id="WP_006982339.1">
    <property type="nucleotide sequence ID" value="NZ_ABVL01000019.1"/>
</dbReference>
<keyword evidence="4" id="KW-0131">Cell cycle</keyword>
<dbReference type="Pfam" id="PF04079">
    <property type="entry name" value="SMC_ScpB"/>
    <property type="match status" value="1"/>
</dbReference>
<protein>
    <submittedName>
        <fullName evidence="6">Chromosome segregation and condensation protein ScpB</fullName>
    </submittedName>
</protein>
<dbReference type="InterPro" id="IPR005234">
    <property type="entry name" value="ScpB_csome_segregation"/>
</dbReference>
<gene>
    <name evidence="6" type="ORF">CfE428DRAFT_5018</name>
</gene>
<evidence type="ECO:0000256" key="2">
    <source>
        <dbReference type="ARBA" id="ARBA00022618"/>
    </source>
</evidence>
<evidence type="ECO:0000256" key="3">
    <source>
        <dbReference type="ARBA" id="ARBA00022829"/>
    </source>
</evidence>
<evidence type="ECO:0000256" key="4">
    <source>
        <dbReference type="ARBA" id="ARBA00023306"/>
    </source>
</evidence>
<reference evidence="6 7" key="1">
    <citation type="journal article" date="2011" name="J. Bacteriol.">
        <title>Genome sequence of Chthoniobacter flavus Ellin428, an aerobic heterotrophic soil bacterium.</title>
        <authorList>
            <person name="Kant R."/>
            <person name="van Passel M.W."/>
            <person name="Palva A."/>
            <person name="Lucas S."/>
            <person name="Lapidus A."/>
            <person name="Glavina Del Rio T."/>
            <person name="Dalin E."/>
            <person name="Tice H."/>
            <person name="Bruce D."/>
            <person name="Goodwin L."/>
            <person name="Pitluck S."/>
            <person name="Larimer F.W."/>
            <person name="Land M.L."/>
            <person name="Hauser L."/>
            <person name="Sangwan P."/>
            <person name="de Vos W.M."/>
            <person name="Janssen P.H."/>
            <person name="Smidt H."/>
        </authorList>
    </citation>
    <scope>NUCLEOTIDE SEQUENCE [LARGE SCALE GENOMIC DNA]</scope>
    <source>
        <strain evidence="6 7">Ellin428</strain>
    </source>
</reference>
<feature type="region of interest" description="Disordered" evidence="5">
    <location>
        <begin position="121"/>
        <end position="231"/>
    </location>
</feature>
<dbReference type="InterPro" id="IPR036390">
    <property type="entry name" value="WH_DNA-bd_sf"/>
</dbReference>
<dbReference type="EMBL" id="ABVL01000019">
    <property type="protein sequence ID" value="EDY17501.1"/>
    <property type="molecule type" value="Genomic_DNA"/>
</dbReference>
<dbReference type="PANTHER" id="PTHR34298:SF2">
    <property type="entry name" value="SEGREGATION AND CONDENSATION PROTEIN B"/>
    <property type="match status" value="1"/>
</dbReference>
<proteinExistence type="predicted"/>
<dbReference type="STRING" id="497964.CfE428DRAFT_5018"/>
<dbReference type="GO" id="GO:0051301">
    <property type="term" value="P:cell division"/>
    <property type="evidence" value="ECO:0007669"/>
    <property type="project" value="UniProtKB-KW"/>
</dbReference>
<dbReference type="PANTHER" id="PTHR34298">
    <property type="entry name" value="SEGREGATION AND CONDENSATION PROTEIN B"/>
    <property type="match status" value="1"/>
</dbReference>